<feature type="transmembrane region" description="Helical" evidence="8">
    <location>
        <begin position="679"/>
        <end position="699"/>
    </location>
</feature>
<dbReference type="GO" id="GO:0000324">
    <property type="term" value="C:fungal-type vacuole"/>
    <property type="evidence" value="ECO:0007669"/>
    <property type="project" value="TreeGrafter"/>
</dbReference>
<dbReference type="Pfam" id="PF11951">
    <property type="entry name" value="Fungal_trans_2"/>
    <property type="match status" value="1"/>
</dbReference>
<feature type="transmembrane region" description="Helical" evidence="8">
    <location>
        <begin position="1151"/>
        <end position="1168"/>
    </location>
</feature>
<evidence type="ECO:0000256" key="4">
    <source>
        <dbReference type="ARBA" id="ARBA00023136"/>
    </source>
</evidence>
<dbReference type="Gene3D" id="1.20.1250.20">
    <property type="entry name" value="MFS general substrate transporter like domains"/>
    <property type="match status" value="1"/>
</dbReference>
<keyword evidence="4 8" id="KW-0472">Membrane</keyword>
<dbReference type="Gene3D" id="4.10.240.10">
    <property type="entry name" value="Zn(2)-C6 fungal-type DNA-binding domain"/>
    <property type="match status" value="1"/>
</dbReference>
<organism evidence="10 11">
    <name type="scientific">Fusarium sarcochroum</name>
    <dbReference type="NCBI Taxonomy" id="1208366"/>
    <lineage>
        <taxon>Eukaryota</taxon>
        <taxon>Fungi</taxon>
        <taxon>Dikarya</taxon>
        <taxon>Ascomycota</taxon>
        <taxon>Pezizomycotina</taxon>
        <taxon>Sordariomycetes</taxon>
        <taxon>Hypocreomycetidae</taxon>
        <taxon>Hypocreales</taxon>
        <taxon>Nectriaceae</taxon>
        <taxon>Fusarium</taxon>
        <taxon>Fusarium lateritium species complex</taxon>
    </lineage>
</organism>
<dbReference type="PROSITE" id="PS50048">
    <property type="entry name" value="ZN2_CY6_FUNGAL_2"/>
    <property type="match status" value="1"/>
</dbReference>
<dbReference type="CDD" id="cd00067">
    <property type="entry name" value="GAL4"/>
    <property type="match status" value="1"/>
</dbReference>
<feature type="domain" description="Zn(2)-C6 fungal-type" evidence="9">
    <location>
        <begin position="22"/>
        <end position="50"/>
    </location>
</feature>
<dbReference type="OrthoDB" id="5215911at2759"/>
<dbReference type="PANTHER" id="PTHR23502:SF34">
    <property type="entry name" value="PROTEIN HOL1"/>
    <property type="match status" value="1"/>
</dbReference>
<dbReference type="InterPro" id="IPR021858">
    <property type="entry name" value="Fun_TF"/>
</dbReference>
<keyword evidence="2 8" id="KW-0812">Transmembrane</keyword>
<feature type="transmembrane region" description="Helical" evidence="8">
    <location>
        <begin position="967"/>
        <end position="991"/>
    </location>
</feature>
<evidence type="ECO:0000256" key="7">
    <source>
        <dbReference type="SAM" id="MobiDB-lite"/>
    </source>
</evidence>
<dbReference type="Pfam" id="PF07690">
    <property type="entry name" value="MFS_1"/>
    <property type="match status" value="1"/>
</dbReference>
<dbReference type="Pfam" id="PF00172">
    <property type="entry name" value="Zn_clus"/>
    <property type="match status" value="1"/>
</dbReference>
<dbReference type="AlphaFoldDB" id="A0A8H4U9G0"/>
<dbReference type="SMART" id="SM00066">
    <property type="entry name" value="GAL4"/>
    <property type="match status" value="1"/>
</dbReference>
<keyword evidence="11" id="KW-1185">Reference proteome</keyword>
<feature type="transmembrane region" description="Helical" evidence="8">
    <location>
        <begin position="1084"/>
        <end position="1106"/>
    </location>
</feature>
<evidence type="ECO:0000256" key="8">
    <source>
        <dbReference type="SAM" id="Phobius"/>
    </source>
</evidence>
<proteinExistence type="predicted"/>
<dbReference type="InterPro" id="IPR036259">
    <property type="entry name" value="MFS_trans_sf"/>
</dbReference>
<accession>A0A8H4U9G0</accession>
<protein>
    <recommendedName>
        <fullName evidence="9">Zn(2)-C6 fungal-type domain-containing protein</fullName>
    </recommendedName>
</protein>
<feature type="region of interest" description="Disordered" evidence="7">
    <location>
        <begin position="592"/>
        <end position="619"/>
    </location>
</feature>
<dbReference type="CDD" id="cd17323">
    <property type="entry name" value="MFS_Tpo1_MDR_like"/>
    <property type="match status" value="1"/>
</dbReference>
<dbReference type="PROSITE" id="PS00463">
    <property type="entry name" value="ZN2_CY6_FUNGAL_1"/>
    <property type="match status" value="1"/>
</dbReference>
<dbReference type="InterPro" id="IPR036864">
    <property type="entry name" value="Zn2-C6_fun-type_DNA-bd_sf"/>
</dbReference>
<reference evidence="10" key="1">
    <citation type="journal article" date="2020" name="BMC Genomics">
        <title>Correction to: Identification and distribution of gene clusters required for synthesis of sphingolipid metabolism inhibitors in diverse species of the filamentous fungus Fusarium.</title>
        <authorList>
            <person name="Kim H.S."/>
            <person name="Lohmar J.M."/>
            <person name="Busman M."/>
            <person name="Brown D.W."/>
            <person name="Naumann T.A."/>
            <person name="Divon H.H."/>
            <person name="Lysoe E."/>
            <person name="Uhlig S."/>
            <person name="Proctor R.H."/>
        </authorList>
    </citation>
    <scope>NUCLEOTIDE SEQUENCE</scope>
    <source>
        <strain evidence="10">NRRL 20472</strain>
    </source>
</reference>
<dbReference type="GO" id="GO:0008270">
    <property type="term" value="F:zinc ion binding"/>
    <property type="evidence" value="ECO:0007669"/>
    <property type="project" value="InterPro"/>
</dbReference>
<feature type="region of interest" description="Disordered" evidence="7">
    <location>
        <begin position="550"/>
        <end position="571"/>
    </location>
</feature>
<feature type="transmembrane region" description="Helical" evidence="8">
    <location>
        <begin position="711"/>
        <end position="729"/>
    </location>
</feature>
<evidence type="ECO:0000313" key="10">
    <source>
        <dbReference type="EMBL" id="KAF4972306.1"/>
    </source>
</evidence>
<name>A0A8H4U9G0_9HYPO</name>
<keyword evidence="6" id="KW-0539">Nucleus</keyword>
<dbReference type="SUPFAM" id="SSF103473">
    <property type="entry name" value="MFS general substrate transporter"/>
    <property type="match status" value="1"/>
</dbReference>
<dbReference type="GO" id="GO:0000981">
    <property type="term" value="F:DNA-binding transcription factor activity, RNA polymerase II-specific"/>
    <property type="evidence" value="ECO:0007669"/>
    <property type="project" value="InterPro"/>
</dbReference>
<sequence length="1191" mass="132949">MSTSPPASDTITSKNVQIAKKACHSCRRARLRCDRSIPHCTKCTSRGIECLGYGRLFLWTGSVATRGKLAGQSSSASVCRLPKQGEMELSLDEPSDMQTGSFDTQGFEPGEWGLIAPHENQLFIPDKSSPWQPPSPTSPKSPWALVDPLYQDMTYTQRWYLDYFSSRVSLDLVALDQSDSNSNPYLSLLQLTGQHAFLQQIIIAVSAAHMCNMSRPWLGPDSYERKEAPKKLLMDALVAKQKGLQMMPEALRNIDTIGADVILATVLFLINSELIESGWQSWRPHLEGAKKLLNMMEPYASFDKRLRDYIVADCYVYCTLSLSFNPSTPGTQATSFAPSQVKSTLSRTNNSFFCCPPEVLDILRETAQLQYSEKEGSVTSNEALVEFTNLLDRAQSLDVLKWARDGMPNSSKAALWSRCRTGSAHRLATCLYIIQSSPALRTRMPDQVCKSLTQDLYETLLPLPDDDPNFKATGWPTFIYGTTATTPESRAWVMDRLKMVAAICPWGFLYSAIDTLQILWKNDKEGEGCMNWVQKLKDLNVDFLMRQPVENPPLADRRNTSRRSRHRLPQAWDRPSNALPAREQYPYLHRGSGVPPPTPKTVHHDINRSNRTTNFPSARDLDEVLPGTRRLFTDEWASVVSTDTNVEKHGDVILVPSPTKSPNDPLNWSLTRKIWHSFLVCYIVALTAATSNVAGAASVGVNEKYGISYDVFNTGAGVLFVAIGYWTLLSSPATHLYGRRILYLVGTVWGLIGNIWFGHLRNTGDTIWSQLFVGASESVAEAVVQLSLLDIWFEHQNGTSLGMYTLATTVGTYVGPLIGGHLAENVGWRWIGHMGAIASGFTLILFYFGLEETAFERNRYIDLHDAEERDANRGNVEGIPATPVNHTDDVATKDAAEKAAIPPTDEEAGVEDATSGRRAEIERNRLTDAFARKKSYWQRIALITPASNLRGLGLTQYVHRLWHTMRIFSFPAVWFAGLQWGLQNIALSFYLTVEEDYWVNEPYNYGDSAVANMNIPCLIGSVIGCFYGGYCSDKFILWMAKRNNGIMEAEYRLHLMALCVVIFPLGMLLFGIGSAHGWDWPVPYVGLGFIGFGYGCAGDLSITYLADSYPDMVLEGMVGVAVINNSIATIFTFVCSYWLDTGLQNCFIELGVLSFVILASSLPMAVWGKASRRWTLERYANFLRIRDGMDN</sequence>
<comment type="caution">
    <text evidence="10">The sequence shown here is derived from an EMBL/GenBank/DDBJ whole genome shotgun (WGS) entry which is preliminary data.</text>
</comment>
<dbReference type="GO" id="GO:0005886">
    <property type="term" value="C:plasma membrane"/>
    <property type="evidence" value="ECO:0007669"/>
    <property type="project" value="TreeGrafter"/>
</dbReference>
<dbReference type="SUPFAM" id="SSF57701">
    <property type="entry name" value="Zn2/Cys6 DNA-binding domain"/>
    <property type="match status" value="1"/>
</dbReference>
<feature type="transmembrane region" description="Helical" evidence="8">
    <location>
        <begin position="1011"/>
        <end position="1030"/>
    </location>
</feature>
<dbReference type="EMBL" id="JABEXW010000061">
    <property type="protein sequence ID" value="KAF4972306.1"/>
    <property type="molecule type" value="Genomic_DNA"/>
</dbReference>
<evidence type="ECO:0000256" key="3">
    <source>
        <dbReference type="ARBA" id="ARBA00022989"/>
    </source>
</evidence>
<comment type="subcellular location">
    <subcellularLocation>
        <location evidence="1">Membrane</location>
        <topology evidence="1">Multi-pass membrane protein</topology>
    </subcellularLocation>
</comment>
<evidence type="ECO:0000256" key="1">
    <source>
        <dbReference type="ARBA" id="ARBA00004141"/>
    </source>
</evidence>
<keyword evidence="3 8" id="KW-1133">Transmembrane helix</keyword>
<reference evidence="10" key="2">
    <citation type="submission" date="2020-05" db="EMBL/GenBank/DDBJ databases">
        <authorList>
            <person name="Kim H.-S."/>
            <person name="Proctor R.H."/>
            <person name="Brown D.W."/>
        </authorList>
    </citation>
    <scope>NUCLEOTIDE SEQUENCE</scope>
    <source>
        <strain evidence="10">NRRL 20472</strain>
    </source>
</reference>
<feature type="transmembrane region" description="Helical" evidence="8">
    <location>
        <begin position="1118"/>
        <end position="1139"/>
    </location>
</feature>
<feature type="transmembrane region" description="Helical" evidence="8">
    <location>
        <begin position="1051"/>
        <end position="1072"/>
    </location>
</feature>
<evidence type="ECO:0000259" key="9">
    <source>
        <dbReference type="PROSITE" id="PS50048"/>
    </source>
</evidence>
<evidence type="ECO:0000256" key="6">
    <source>
        <dbReference type="ARBA" id="ARBA00023242"/>
    </source>
</evidence>
<evidence type="ECO:0000256" key="5">
    <source>
        <dbReference type="ARBA" id="ARBA00023180"/>
    </source>
</evidence>
<keyword evidence="5" id="KW-0325">Glycoprotein</keyword>
<feature type="transmembrane region" description="Helical" evidence="8">
    <location>
        <begin position="741"/>
        <end position="761"/>
    </location>
</feature>
<dbReference type="Proteomes" id="UP000622797">
    <property type="component" value="Unassembled WGS sequence"/>
</dbReference>
<feature type="transmembrane region" description="Helical" evidence="8">
    <location>
        <begin position="801"/>
        <end position="818"/>
    </location>
</feature>
<evidence type="ECO:0000256" key="2">
    <source>
        <dbReference type="ARBA" id="ARBA00022692"/>
    </source>
</evidence>
<dbReference type="GO" id="GO:0022857">
    <property type="term" value="F:transmembrane transporter activity"/>
    <property type="evidence" value="ECO:0007669"/>
    <property type="project" value="InterPro"/>
</dbReference>
<dbReference type="InterPro" id="IPR001138">
    <property type="entry name" value="Zn2Cys6_DnaBD"/>
</dbReference>
<gene>
    <name evidence="10" type="ORF">FSARC_1085</name>
</gene>
<feature type="transmembrane region" description="Helical" evidence="8">
    <location>
        <begin position="830"/>
        <end position="850"/>
    </location>
</feature>
<dbReference type="PANTHER" id="PTHR23502">
    <property type="entry name" value="MAJOR FACILITATOR SUPERFAMILY"/>
    <property type="match status" value="1"/>
</dbReference>
<dbReference type="InterPro" id="IPR011701">
    <property type="entry name" value="MFS"/>
</dbReference>
<evidence type="ECO:0000313" key="11">
    <source>
        <dbReference type="Proteomes" id="UP000622797"/>
    </source>
</evidence>